<proteinExistence type="predicted"/>
<name>A0A7L6WMZ9_STRSL</name>
<sequence>MHINNKVWFIRFEPNFQGDKKTILYNKSSGELYEVSEIYFHFLESIRNKKSCQDALKQRYNTENIDIEKIIQQIKGNLLNLGVILND</sequence>
<accession>A0A7L6WMZ9</accession>
<dbReference type="RefSeq" id="WP_180473525.1">
    <property type="nucleotide sequence ID" value="NZ_CP054153.1"/>
</dbReference>
<evidence type="ECO:0000313" key="1">
    <source>
        <dbReference type="EMBL" id="QMI51304.1"/>
    </source>
</evidence>
<dbReference type="EMBL" id="CP054153">
    <property type="protein sequence ID" value="QMI51304.1"/>
    <property type="molecule type" value="Genomic_DNA"/>
</dbReference>
<reference evidence="1 2" key="1">
    <citation type="journal article" date="2020" name="Microbiol. Resour. Announc.">
        <title>Complete Genome Sequence of Streptococcus salivarius DB-B5, a Novel Probiotic Candidate Isolated from the Supragingival Plaque of a Healthy Female Subject.</title>
        <authorList>
            <person name="Fields F.R."/>
            <person name="Li X."/>
            <person name="Navarre W.W."/>
            <person name="Naito M."/>
        </authorList>
    </citation>
    <scope>NUCLEOTIDE SEQUENCE [LARGE SCALE GENOMIC DNA]</scope>
    <source>
        <strain evidence="1 2">DB-B5</strain>
    </source>
</reference>
<dbReference type="AlphaFoldDB" id="A0A7L6WMZ9"/>
<gene>
    <name evidence="1" type="ORF">HRE60_06380</name>
</gene>
<organism evidence="1 2">
    <name type="scientific">Streptococcus salivarius</name>
    <dbReference type="NCBI Taxonomy" id="1304"/>
    <lineage>
        <taxon>Bacteria</taxon>
        <taxon>Bacillati</taxon>
        <taxon>Bacillota</taxon>
        <taxon>Bacilli</taxon>
        <taxon>Lactobacillales</taxon>
        <taxon>Streptococcaceae</taxon>
        <taxon>Streptococcus</taxon>
    </lineage>
</organism>
<dbReference type="Proteomes" id="UP000516705">
    <property type="component" value="Chromosome"/>
</dbReference>
<evidence type="ECO:0000313" key="2">
    <source>
        <dbReference type="Proteomes" id="UP000516705"/>
    </source>
</evidence>
<protein>
    <submittedName>
        <fullName evidence="1">Phosphoglycerate mutase</fullName>
    </submittedName>
</protein>